<dbReference type="InterPro" id="IPR000967">
    <property type="entry name" value="Znf_NFX1"/>
</dbReference>
<keyword evidence="5" id="KW-0862">Zinc</keyword>
<dbReference type="PANTHER" id="PTHR12360">
    <property type="entry name" value="NUCLEAR TRANSCRIPTION FACTOR, X-BOX BINDING 1 NFX1"/>
    <property type="match status" value="1"/>
</dbReference>
<accession>A0A7R9GJE8</accession>
<keyword evidence="2" id="KW-0479">Metal-binding</keyword>
<evidence type="ECO:0000313" key="9">
    <source>
        <dbReference type="Proteomes" id="UP000678499"/>
    </source>
</evidence>
<keyword evidence="9" id="KW-1185">Reference proteome</keyword>
<feature type="region of interest" description="Disordered" evidence="6">
    <location>
        <begin position="1"/>
        <end position="89"/>
    </location>
</feature>
<dbReference type="InterPro" id="IPR034078">
    <property type="entry name" value="NFX1_fam"/>
</dbReference>
<keyword evidence="3" id="KW-0677">Repeat</keyword>
<feature type="domain" description="NF-X1-type" evidence="7">
    <location>
        <begin position="187"/>
        <end position="205"/>
    </location>
</feature>
<feature type="compositionally biased region" description="Polar residues" evidence="6">
    <location>
        <begin position="31"/>
        <end position="44"/>
    </location>
</feature>
<evidence type="ECO:0000256" key="5">
    <source>
        <dbReference type="ARBA" id="ARBA00022833"/>
    </source>
</evidence>
<proteinExistence type="inferred from homology"/>
<evidence type="ECO:0000256" key="6">
    <source>
        <dbReference type="SAM" id="MobiDB-lite"/>
    </source>
</evidence>
<dbReference type="EMBL" id="OA891140">
    <property type="protein sequence ID" value="CAD7284642.1"/>
    <property type="molecule type" value="Genomic_DNA"/>
</dbReference>
<comment type="similarity">
    <text evidence="1">Belongs to the NFX1 family.</text>
</comment>
<evidence type="ECO:0000259" key="7">
    <source>
        <dbReference type="SMART" id="SM00438"/>
    </source>
</evidence>
<dbReference type="PANTHER" id="PTHR12360:SF1">
    <property type="entry name" value="NF-X1-TYPE ZINC FINGER PROTEIN NFXL1"/>
    <property type="match status" value="1"/>
</dbReference>
<dbReference type="SMART" id="SM00438">
    <property type="entry name" value="ZnF_NFX"/>
    <property type="match status" value="2"/>
</dbReference>
<dbReference type="GO" id="GO:0000981">
    <property type="term" value="F:DNA-binding transcription factor activity, RNA polymerase II-specific"/>
    <property type="evidence" value="ECO:0007669"/>
    <property type="project" value="TreeGrafter"/>
</dbReference>
<gene>
    <name evidence="8" type="ORF">NMOB1V02_LOCUS12247</name>
</gene>
<evidence type="ECO:0000313" key="8">
    <source>
        <dbReference type="EMBL" id="CAD7284642.1"/>
    </source>
</evidence>
<dbReference type="AlphaFoldDB" id="A0A7R9GJE8"/>
<dbReference type="GO" id="GO:0005634">
    <property type="term" value="C:nucleus"/>
    <property type="evidence" value="ECO:0007669"/>
    <property type="project" value="InterPro"/>
</dbReference>
<evidence type="ECO:0000256" key="2">
    <source>
        <dbReference type="ARBA" id="ARBA00022723"/>
    </source>
</evidence>
<dbReference type="Proteomes" id="UP000678499">
    <property type="component" value="Unassembled WGS sequence"/>
</dbReference>
<feature type="domain" description="NF-X1-type" evidence="7">
    <location>
        <begin position="240"/>
        <end position="271"/>
    </location>
</feature>
<dbReference type="GO" id="GO:0000977">
    <property type="term" value="F:RNA polymerase II transcription regulatory region sequence-specific DNA binding"/>
    <property type="evidence" value="ECO:0007669"/>
    <property type="project" value="TreeGrafter"/>
</dbReference>
<name>A0A7R9GJE8_9CRUS</name>
<evidence type="ECO:0000256" key="1">
    <source>
        <dbReference type="ARBA" id="ARBA00007269"/>
    </source>
</evidence>
<dbReference type="GO" id="GO:0008270">
    <property type="term" value="F:zinc ion binding"/>
    <property type="evidence" value="ECO:0007669"/>
    <property type="project" value="UniProtKB-KW"/>
</dbReference>
<organism evidence="8">
    <name type="scientific">Notodromas monacha</name>
    <dbReference type="NCBI Taxonomy" id="399045"/>
    <lineage>
        <taxon>Eukaryota</taxon>
        <taxon>Metazoa</taxon>
        <taxon>Ecdysozoa</taxon>
        <taxon>Arthropoda</taxon>
        <taxon>Crustacea</taxon>
        <taxon>Oligostraca</taxon>
        <taxon>Ostracoda</taxon>
        <taxon>Podocopa</taxon>
        <taxon>Podocopida</taxon>
        <taxon>Cypridocopina</taxon>
        <taxon>Cypridoidea</taxon>
        <taxon>Cyprididae</taxon>
        <taxon>Notodromas</taxon>
    </lineage>
</organism>
<feature type="compositionally biased region" description="Basic and acidic residues" evidence="6">
    <location>
        <begin position="45"/>
        <end position="56"/>
    </location>
</feature>
<evidence type="ECO:0000256" key="4">
    <source>
        <dbReference type="ARBA" id="ARBA00022771"/>
    </source>
</evidence>
<reference evidence="8" key="1">
    <citation type="submission" date="2020-11" db="EMBL/GenBank/DDBJ databases">
        <authorList>
            <person name="Tran Van P."/>
        </authorList>
    </citation>
    <scope>NUCLEOTIDE SEQUENCE</scope>
</reference>
<sequence length="282" mass="31551">MSGRGRGRNFGKPAKPNAWTEHRPPAHSRPNKPSTSNESKQNGVTHEKPSKFEEACARINRSNEGYIRSHGLSSPRLSDDEDNDLPSLNRSSILDSLLKRYDGDGLDDMCRTKQYLDDCLRGGDKIVCLICIDPVKKQEACRKDYDQKDTPRHYLCWCGKTRDPEDDPWLVPHSCGQTCKRELDPKCGHVCNLLCHPGPCPPCPQVVNTRCYCEKSAPVPKRCSRKLWSCEAACGKNLDCGHHSCKATCHQGLVMIEYGSAAFRAIGCFPADFISVKKFVIL</sequence>
<protein>
    <recommendedName>
        <fullName evidence="7">NF-X1-type domain-containing protein</fullName>
    </recommendedName>
</protein>
<keyword evidence="4" id="KW-0863">Zinc-finger</keyword>
<dbReference type="EMBL" id="CAJPEX010009103">
    <property type="protein sequence ID" value="CAG0924794.1"/>
    <property type="molecule type" value="Genomic_DNA"/>
</dbReference>
<dbReference type="OrthoDB" id="536399at2759"/>
<evidence type="ECO:0000256" key="3">
    <source>
        <dbReference type="ARBA" id="ARBA00022737"/>
    </source>
</evidence>